<dbReference type="Proteomes" id="UP000233767">
    <property type="component" value="Unassembled WGS sequence"/>
</dbReference>
<evidence type="ECO:0000256" key="1">
    <source>
        <dbReference type="SAM" id="SignalP"/>
    </source>
</evidence>
<dbReference type="AlphaFoldDB" id="A0A497V2J5"/>
<name>A0A497V2J5_9FLAO</name>
<evidence type="ECO:0000313" key="4">
    <source>
        <dbReference type="Proteomes" id="UP000233767"/>
    </source>
</evidence>
<dbReference type="EMBL" id="PJND01000007">
    <property type="protein sequence ID" value="PKW29571.1"/>
    <property type="molecule type" value="Genomic_DNA"/>
</dbReference>
<feature type="signal peptide" evidence="1">
    <location>
        <begin position="1"/>
        <end position="18"/>
    </location>
</feature>
<evidence type="ECO:0000313" key="5">
    <source>
        <dbReference type="Proteomes" id="UP000275027"/>
    </source>
</evidence>
<reference evidence="3 5" key="2">
    <citation type="submission" date="2018-10" db="EMBL/GenBank/DDBJ databases">
        <title>Genomic Encyclopedia of Archaeal and Bacterial Type Strains, Phase II (KMG-II): from individual species to whole genera.</title>
        <authorList>
            <person name="Goeker M."/>
        </authorList>
    </citation>
    <scope>NUCLEOTIDE SEQUENCE [LARGE SCALE GENOMIC DNA]</scope>
    <source>
        <strain evidence="3 5">DSM 21886</strain>
    </source>
</reference>
<protein>
    <recommendedName>
        <fullName evidence="6">Calx-beta domain-containing protein</fullName>
    </recommendedName>
</protein>
<accession>A0A497V2J5</accession>
<gene>
    <name evidence="2" type="ORF">B0G92_1210</name>
    <name evidence="3" type="ORF">CLV50_0294</name>
</gene>
<reference evidence="2 4" key="1">
    <citation type="submission" date="2017-12" db="EMBL/GenBank/DDBJ databases">
        <title>Genomic Encyclopedia of Type Strains, Phase III (KMG-III): the genomes of soil and plant-associated and newly described type strains.</title>
        <authorList>
            <person name="Whitman W."/>
        </authorList>
    </citation>
    <scope>NUCLEOTIDE SEQUENCE [LARGE SCALE GENOMIC DNA]</scope>
    <source>
        <strain evidence="2 4">IP-10</strain>
    </source>
</reference>
<dbReference type="RefSeq" id="WP_101471434.1">
    <property type="nucleotide sequence ID" value="NZ_PJND01000007.1"/>
</dbReference>
<evidence type="ECO:0008006" key="6">
    <source>
        <dbReference type="Google" id="ProtNLM"/>
    </source>
</evidence>
<dbReference type="Proteomes" id="UP000275027">
    <property type="component" value="Unassembled WGS sequence"/>
</dbReference>
<sequence length="265" mass="29009">MKKLFILLISVASFVSCSDPDGVTYNENLTYVAFEKAAYNLPIPVNSSTSVDIKFVASNKSNVARTYNLTVVAEETNANPLTYSVPATLTIPANSYEGIATITGTDNDLVDFAIKKLVIQVSGLSAKESTDTEKITLNVYEVCPLVINDFVGPFNINSWWLEGPSTNDVIAGTAANTLEILDYFENANFVISYDANNNVTFAPQNTNVYYNDGTYQGWIYARMSTAPANVSKIDPCTNKISLWISFYINGAGVGYPDQLEVFVKQ</sequence>
<organism evidence="3 5">
    <name type="scientific">Flavobacterium lindanitolerans</name>
    <dbReference type="NCBI Taxonomy" id="428988"/>
    <lineage>
        <taxon>Bacteria</taxon>
        <taxon>Pseudomonadati</taxon>
        <taxon>Bacteroidota</taxon>
        <taxon>Flavobacteriia</taxon>
        <taxon>Flavobacteriales</taxon>
        <taxon>Flavobacteriaceae</taxon>
        <taxon>Flavobacterium</taxon>
    </lineage>
</organism>
<feature type="chain" id="PRO_5019836162" description="Calx-beta domain-containing protein" evidence="1">
    <location>
        <begin position="19"/>
        <end position="265"/>
    </location>
</feature>
<dbReference type="EMBL" id="RCCB01000010">
    <property type="protein sequence ID" value="RLJ34928.1"/>
    <property type="molecule type" value="Genomic_DNA"/>
</dbReference>
<proteinExistence type="predicted"/>
<comment type="caution">
    <text evidence="3">The sequence shown here is derived from an EMBL/GenBank/DDBJ whole genome shotgun (WGS) entry which is preliminary data.</text>
</comment>
<keyword evidence="1" id="KW-0732">Signal</keyword>
<keyword evidence="4" id="KW-1185">Reference proteome</keyword>
<evidence type="ECO:0000313" key="3">
    <source>
        <dbReference type="EMBL" id="RLJ34928.1"/>
    </source>
</evidence>
<evidence type="ECO:0000313" key="2">
    <source>
        <dbReference type="EMBL" id="PKW29571.1"/>
    </source>
</evidence>
<dbReference type="PROSITE" id="PS51257">
    <property type="entry name" value="PROKAR_LIPOPROTEIN"/>
    <property type="match status" value="1"/>
</dbReference>